<dbReference type="Proteomes" id="UP000033121">
    <property type="component" value="Unassembled WGS sequence"/>
</dbReference>
<keyword evidence="4 6" id="KW-1133">Transmembrane helix</keyword>
<feature type="transmembrane region" description="Helical" evidence="6">
    <location>
        <begin position="105"/>
        <end position="127"/>
    </location>
</feature>
<feature type="transmembrane region" description="Helical" evidence="6">
    <location>
        <begin position="34"/>
        <end position="51"/>
    </location>
</feature>
<feature type="transmembrane region" description="Helical" evidence="6">
    <location>
        <begin position="182"/>
        <end position="200"/>
    </location>
</feature>
<keyword evidence="5 6" id="KW-0472">Membrane</keyword>
<feature type="transmembrane region" description="Helical" evidence="6">
    <location>
        <begin position="147"/>
        <end position="170"/>
    </location>
</feature>
<gene>
    <name evidence="7" type="ORF">FPE01S_03_04350</name>
</gene>
<dbReference type="GO" id="GO:0006865">
    <property type="term" value="P:amino acid transport"/>
    <property type="evidence" value="ECO:0007669"/>
    <property type="project" value="InterPro"/>
</dbReference>
<feature type="transmembrane region" description="Helical" evidence="6">
    <location>
        <begin position="6"/>
        <end position="27"/>
    </location>
</feature>
<comment type="subcellular location">
    <subcellularLocation>
        <location evidence="1">Cell membrane</location>
        <topology evidence="1">Multi-pass membrane protein</topology>
    </subcellularLocation>
</comment>
<evidence type="ECO:0000313" key="7">
    <source>
        <dbReference type="EMBL" id="GAO44397.1"/>
    </source>
</evidence>
<accession>A0A0E9N362</accession>
<keyword evidence="2" id="KW-1003">Cell membrane</keyword>
<evidence type="ECO:0000256" key="4">
    <source>
        <dbReference type="ARBA" id="ARBA00022989"/>
    </source>
</evidence>
<evidence type="ECO:0000313" key="8">
    <source>
        <dbReference type="Proteomes" id="UP000033121"/>
    </source>
</evidence>
<proteinExistence type="predicted"/>
<feature type="transmembrane region" description="Helical" evidence="6">
    <location>
        <begin position="71"/>
        <end position="93"/>
    </location>
</feature>
<comment type="caution">
    <text evidence="7">The sequence shown here is derived from an EMBL/GenBank/DDBJ whole genome shotgun (WGS) entry which is preliminary data.</text>
</comment>
<keyword evidence="8" id="KW-1185">Reference proteome</keyword>
<dbReference type="STRING" id="1220578.FPE01S_03_04350"/>
<reference evidence="7 8" key="1">
    <citation type="submission" date="2015-04" db="EMBL/GenBank/DDBJ databases">
        <title>Whole genome shotgun sequence of Flavihumibacter petaseus NBRC 106054.</title>
        <authorList>
            <person name="Miyazawa S."/>
            <person name="Hosoyama A."/>
            <person name="Hashimoto M."/>
            <person name="Noguchi M."/>
            <person name="Tsuchikane K."/>
            <person name="Ohji S."/>
            <person name="Yamazoe A."/>
            <person name="Ichikawa N."/>
            <person name="Kimura A."/>
            <person name="Fujita N."/>
        </authorList>
    </citation>
    <scope>NUCLEOTIDE SEQUENCE [LARGE SCALE GENOMIC DNA]</scope>
    <source>
        <strain evidence="7 8">NBRC 106054</strain>
    </source>
</reference>
<dbReference type="InterPro" id="IPR001123">
    <property type="entry name" value="LeuE-type"/>
</dbReference>
<name>A0A0E9N362_9BACT</name>
<evidence type="ECO:0000256" key="5">
    <source>
        <dbReference type="ARBA" id="ARBA00023136"/>
    </source>
</evidence>
<sequence length="205" mass="22535">MAIGLGISFLGTLPLGTLNISAMQLAVSESVKRALLFALGVALVEITYVRFSLKGVDWIMSHQQAFRVMEWITVAVFLLLGINSLIVAGRAAAGSKNIILNSKMPRFLLGMFMSAINPAQIPFWFLWSSYLMSVGLLKSSTLQFNLYTLGIGLGTCTALLLFIYGGRWIVGRLQTSQRTINLVVGLVFVLSAFIQLYRILKHLTS</sequence>
<dbReference type="AlphaFoldDB" id="A0A0E9N362"/>
<evidence type="ECO:0000256" key="3">
    <source>
        <dbReference type="ARBA" id="ARBA00022692"/>
    </source>
</evidence>
<evidence type="ECO:0000256" key="6">
    <source>
        <dbReference type="SAM" id="Phobius"/>
    </source>
</evidence>
<dbReference type="EMBL" id="BBWV01000003">
    <property type="protein sequence ID" value="GAO44397.1"/>
    <property type="molecule type" value="Genomic_DNA"/>
</dbReference>
<protein>
    <submittedName>
        <fullName evidence="7">Putative RhtB family transporter</fullName>
    </submittedName>
</protein>
<evidence type="ECO:0000256" key="1">
    <source>
        <dbReference type="ARBA" id="ARBA00004651"/>
    </source>
</evidence>
<evidence type="ECO:0000256" key="2">
    <source>
        <dbReference type="ARBA" id="ARBA00022475"/>
    </source>
</evidence>
<dbReference type="GO" id="GO:0005886">
    <property type="term" value="C:plasma membrane"/>
    <property type="evidence" value="ECO:0007669"/>
    <property type="project" value="UniProtKB-SubCell"/>
</dbReference>
<dbReference type="Pfam" id="PF01810">
    <property type="entry name" value="LysE"/>
    <property type="match status" value="1"/>
</dbReference>
<keyword evidence="3 6" id="KW-0812">Transmembrane</keyword>
<organism evidence="7 8">
    <name type="scientific">Flavihumibacter petaseus NBRC 106054</name>
    <dbReference type="NCBI Taxonomy" id="1220578"/>
    <lineage>
        <taxon>Bacteria</taxon>
        <taxon>Pseudomonadati</taxon>
        <taxon>Bacteroidota</taxon>
        <taxon>Chitinophagia</taxon>
        <taxon>Chitinophagales</taxon>
        <taxon>Chitinophagaceae</taxon>
        <taxon>Flavihumibacter</taxon>
    </lineage>
</organism>